<dbReference type="InterPro" id="IPR001584">
    <property type="entry name" value="Integrase_cat-core"/>
</dbReference>
<evidence type="ECO:0000256" key="2">
    <source>
        <dbReference type="ARBA" id="ARBA00022771"/>
    </source>
</evidence>
<reference evidence="9 10" key="2">
    <citation type="submission" date="2024-05" db="EMBL/GenBank/DDBJ databases">
        <authorList>
            <person name="Chen Y."/>
            <person name="Shah S."/>
            <person name="Dougan E. K."/>
            <person name="Thang M."/>
            <person name="Chan C."/>
        </authorList>
    </citation>
    <scope>NUCLEOTIDE SEQUENCE [LARGE SCALE GENOMIC DNA]</scope>
</reference>
<keyword evidence="3" id="KW-0862">Zinc</keyword>
<feature type="compositionally biased region" description="Basic and acidic residues" evidence="5">
    <location>
        <begin position="1424"/>
        <end position="1448"/>
    </location>
</feature>
<dbReference type="EMBL" id="CAMXCT010000400">
    <property type="protein sequence ID" value="CAI3978270.1"/>
    <property type="molecule type" value="Genomic_DNA"/>
</dbReference>
<keyword evidence="1" id="KW-0479">Metal-binding</keyword>
<dbReference type="Pfam" id="PF07727">
    <property type="entry name" value="RVT_2"/>
    <property type="match status" value="1"/>
</dbReference>
<accession>A0A9P1BS39</accession>
<evidence type="ECO:0000256" key="3">
    <source>
        <dbReference type="ARBA" id="ARBA00022833"/>
    </source>
</evidence>
<dbReference type="PANTHER" id="PTHR33680">
    <property type="entry name" value="OS07G0190500 PROTEIN"/>
    <property type="match status" value="1"/>
</dbReference>
<feature type="region of interest" description="Disordered" evidence="5">
    <location>
        <begin position="541"/>
        <end position="564"/>
    </location>
</feature>
<proteinExistence type="predicted"/>
<feature type="region of interest" description="Disordered" evidence="5">
    <location>
        <begin position="300"/>
        <end position="330"/>
    </location>
</feature>
<feature type="region of interest" description="Disordered" evidence="5">
    <location>
        <begin position="1327"/>
        <end position="1356"/>
    </location>
</feature>
<dbReference type="EMBL" id="CAMXCT030000400">
    <property type="protein sequence ID" value="CAL4765582.1"/>
    <property type="molecule type" value="Genomic_DNA"/>
</dbReference>
<evidence type="ECO:0000259" key="7">
    <source>
        <dbReference type="PROSITE" id="PS51999"/>
    </source>
</evidence>
<keyword evidence="10" id="KW-1185">Reference proteome</keyword>
<dbReference type="Pfam" id="PF06839">
    <property type="entry name" value="Zn_ribbon_GRF"/>
    <property type="match status" value="1"/>
</dbReference>
<feature type="domain" description="Integrase catalytic" evidence="6">
    <location>
        <begin position="1009"/>
        <end position="1174"/>
    </location>
</feature>
<dbReference type="InterPro" id="IPR010666">
    <property type="entry name" value="Znf_GRF"/>
</dbReference>
<feature type="region of interest" description="Disordered" evidence="5">
    <location>
        <begin position="1411"/>
        <end position="1448"/>
    </location>
</feature>
<dbReference type="InterPro" id="IPR013103">
    <property type="entry name" value="RVT_2"/>
</dbReference>
<evidence type="ECO:0000313" key="9">
    <source>
        <dbReference type="EMBL" id="CAL4765582.1"/>
    </source>
</evidence>
<feature type="compositionally biased region" description="Low complexity" evidence="5">
    <location>
        <begin position="543"/>
        <end position="556"/>
    </location>
</feature>
<evidence type="ECO:0000256" key="5">
    <source>
        <dbReference type="SAM" id="MobiDB-lite"/>
    </source>
</evidence>
<name>A0A9P1BS39_9DINO</name>
<dbReference type="PANTHER" id="PTHR33680:SF1">
    <property type="entry name" value="OS05G0489500 PROTEIN"/>
    <property type="match status" value="1"/>
</dbReference>
<sequence>MEREGRMSPYRPRRIRDRDEDDEDDNGDSRGSSGPPPTWDGTSSTFEDYNIKARLWLATTKAKAKMRGPLLLKSLTSTPFEVYKHWAKDPLWLQDTSNAEKLLDDMNRPERYGDDQQEHMLTAMSRLTYHIRRQKNEDWREFFARWDTALRKVHQHQIQLPEEYEGFLLVNGLMLTENETKTLMNFTHGCIKPSSIKSWLRKNETTLSAAELGAESNKKKTNQLLYTVDEDFTEETKSDYEQDYPDDIKELEANLMDLQTDQDNDEVISEADAAEILSTYVLQKKKSYVESLRNKKNKELARGYGAGSRSSTSYSNQSFGREHRRQNSEESLAALKRRTRCDRCHQIGHWKRECKNAPAKSDPGKSHETNYLENTNEVFFAGHLELEPHHLSADPENRHFGDDHQEHFGFHFKILLKNKFNALKNCRSIAPLEMDLGSNKRSRATEPAHPISWAAWSRMARKLLSILIPFNMMIERILGEQRELSGVLHRAVQNMEFEDLRQFHEFVAKEVNRRLLPSGRNIEIEEILLSEPESDSFTLLTDQASSTSPSASSSRASRQKKTKAKVNKLVDEVDGMEILFGPRPECHCRLPAALHISHTEKNPDKMFFRCPKEQGSQCKFFVWTESQPFLELNNWKFRQQPGEDPKTDYDILTEIVQEKCKHQRTNRQGTNHLREKVKCSTCKKLLSDTPVPAPSNKQKDKEKEFAQFQEYLKWKETRSATADLMRRMNQEICNELHSQLQNLSKRKRENMPELMKEYLKKKQQSNQLLIFAIEICHLCLELGITFVFEHPLSASSWKHRAMERILRLPNVFMTRADQCCYGLRGASGLLHRKATGFMTNDENMSRALSRRCDGSHQHEAIIGGNRSRKSQEYPIDLRETILKTYKDTIQTEIYTMTVDELFTENDKINELFHYFLEEKKVTKNNKMIKNVIVTKNLKAPKFNLVPKNLLILQNVQIPEETYNHLKEAKTYLYPEGSLWYANAKPEIIEQAKKMKCSVCERHKQVRPVRRSAPPRELSFNECVGVDVVYLPTFDKKTRPALNILDWGTKFQLLIPLPGKKPQYVREGYRHWLRIFGPPKRLAIDLGKEFRGEFATQAEADGSYVDPSAVETPQQRSLTERHGKTMKFILLKAMDTASCTNMKDWEDLVSVSCMTKNRMMSVGGFSPCQRVLGYNPTIPGGILNGGHSEIAQTSGSKMTDLAIERSMKLRKAAAQAFIEADANDALRRAISSGPRPWIDYEIGELVYFYRMGADKKLKFSPSYWQGPARIVMTDQPSTIWLTHRGFLVKASPERIRRASLEENMSISGWLEDIVGAKKDIATEPCRGYLDLSDHPLPPEEDPGPDGVPDQMSEGYEPSIAPDEALQDEPEVAPLPADPEQEQPSYSMPIKRQRVKGPQPLGPVVPAALVQPGHQQDVQEDEGSDNEDHQGLKREHDQEETQEEEPRSKRSRTEYLEIYFTKVENLLKSKQKKEIKYQALDERSKKRFDKAIRKEFQNNTDIGAYRVLSVEESAQVRQQMPDKIMESRLVLTAKPLEPHEVEPARQDGLLLDQAQGDADNEPCKAKARHVMKGYSEEGADDIEAATPQVTREGLAPSQLLKLEKVCYGLTDGPLAWFIHLKKFLTEKLHYQQSLADPCIYYKINENGKLSGVIAVATDDLLHGGDEAHLEAMEEIKKNYKLGKYQFGKGKFTGKYFEQQEDFSIVINQAHYVAEKLFDIPLEKSRKRQRFSICTDKEISNLRASIGALSWLSKESRPDLAGRVALLQQAFPKPRVKDLIEANAITTEARRYPDSQHYFILEPQKVLTYTIYNQDVEQSTALAEFWKTSGPVATVFVCGVLITGQEKPILENNHQDMN</sequence>
<feature type="compositionally biased region" description="Polar residues" evidence="5">
    <location>
        <begin position="308"/>
        <end position="319"/>
    </location>
</feature>
<dbReference type="InterPro" id="IPR036397">
    <property type="entry name" value="RNaseH_sf"/>
</dbReference>
<evidence type="ECO:0000256" key="1">
    <source>
        <dbReference type="ARBA" id="ARBA00022723"/>
    </source>
</evidence>
<dbReference type="InterPro" id="IPR012337">
    <property type="entry name" value="RNaseH-like_sf"/>
</dbReference>
<dbReference type="Gene3D" id="3.30.420.10">
    <property type="entry name" value="Ribonuclease H-like superfamily/Ribonuclease H"/>
    <property type="match status" value="1"/>
</dbReference>
<dbReference type="SUPFAM" id="SSF57756">
    <property type="entry name" value="Retrovirus zinc finger-like domains"/>
    <property type="match status" value="1"/>
</dbReference>
<dbReference type="InterPro" id="IPR036875">
    <property type="entry name" value="Znf_CCHC_sf"/>
</dbReference>
<gene>
    <name evidence="8" type="ORF">C1SCF055_LOCUS6337</name>
</gene>
<dbReference type="PROSITE" id="PS50994">
    <property type="entry name" value="INTEGRASE"/>
    <property type="match status" value="1"/>
</dbReference>
<dbReference type="OrthoDB" id="411615at2759"/>
<organism evidence="8">
    <name type="scientific">Cladocopium goreaui</name>
    <dbReference type="NCBI Taxonomy" id="2562237"/>
    <lineage>
        <taxon>Eukaryota</taxon>
        <taxon>Sar</taxon>
        <taxon>Alveolata</taxon>
        <taxon>Dinophyceae</taxon>
        <taxon>Suessiales</taxon>
        <taxon>Symbiodiniaceae</taxon>
        <taxon>Cladocopium</taxon>
    </lineage>
</organism>
<dbReference type="GO" id="GO:0003676">
    <property type="term" value="F:nucleic acid binding"/>
    <property type="evidence" value="ECO:0007669"/>
    <property type="project" value="InterPro"/>
</dbReference>
<evidence type="ECO:0000313" key="8">
    <source>
        <dbReference type="EMBL" id="CAI3978270.1"/>
    </source>
</evidence>
<protein>
    <submittedName>
        <fullName evidence="9">Retrovirus-related Pol polyprotein from transposon RE1 (Retro element 1) (AtRE1)</fullName>
    </submittedName>
</protein>
<dbReference type="GO" id="GO:0015074">
    <property type="term" value="P:DNA integration"/>
    <property type="evidence" value="ECO:0007669"/>
    <property type="project" value="InterPro"/>
</dbReference>
<reference evidence="8" key="1">
    <citation type="submission" date="2022-10" db="EMBL/GenBank/DDBJ databases">
        <authorList>
            <person name="Chen Y."/>
            <person name="Dougan E. K."/>
            <person name="Chan C."/>
            <person name="Rhodes N."/>
            <person name="Thang M."/>
        </authorList>
    </citation>
    <scope>NUCLEOTIDE SEQUENCE</scope>
</reference>
<dbReference type="PROSITE" id="PS51999">
    <property type="entry name" value="ZF_GRF"/>
    <property type="match status" value="1"/>
</dbReference>
<dbReference type="Proteomes" id="UP001152797">
    <property type="component" value="Unassembled WGS sequence"/>
</dbReference>
<keyword evidence="2 4" id="KW-0863">Zinc-finger</keyword>
<evidence type="ECO:0000259" key="6">
    <source>
        <dbReference type="PROSITE" id="PS50994"/>
    </source>
</evidence>
<comment type="caution">
    <text evidence="8">The sequence shown here is derived from an EMBL/GenBank/DDBJ whole genome shotgun (WGS) entry which is preliminary data.</text>
</comment>
<evidence type="ECO:0000313" key="10">
    <source>
        <dbReference type="Proteomes" id="UP001152797"/>
    </source>
</evidence>
<feature type="domain" description="GRF-type" evidence="7">
    <location>
        <begin position="586"/>
        <end position="627"/>
    </location>
</feature>
<dbReference type="SUPFAM" id="SSF53098">
    <property type="entry name" value="Ribonuclease H-like"/>
    <property type="match status" value="1"/>
</dbReference>
<dbReference type="EMBL" id="CAMXCT020000400">
    <property type="protein sequence ID" value="CAL1131645.1"/>
    <property type="molecule type" value="Genomic_DNA"/>
</dbReference>
<feature type="region of interest" description="Disordered" evidence="5">
    <location>
        <begin position="1"/>
        <end position="45"/>
    </location>
</feature>
<evidence type="ECO:0000256" key="4">
    <source>
        <dbReference type="PROSITE-ProRule" id="PRU01343"/>
    </source>
</evidence>
<dbReference type="GO" id="GO:0008270">
    <property type="term" value="F:zinc ion binding"/>
    <property type="evidence" value="ECO:0007669"/>
    <property type="project" value="UniProtKB-KW"/>
</dbReference>